<accession>A0AA88KML6</accession>
<dbReference type="GeneID" id="68093763"/>
<evidence type="ECO:0000313" key="3">
    <source>
        <dbReference type="Proteomes" id="UP000816034"/>
    </source>
</evidence>
<comment type="caution">
    <text evidence="2">The sequence shown here is derived from an EMBL/GenBank/DDBJ whole genome shotgun (WGS) entry which is preliminary data.</text>
</comment>
<reference evidence="2 3" key="1">
    <citation type="journal article" date="2018" name="BMC Genomics">
        <title>The genome of Naegleria lovaniensis, the basis for a comparative approach to unravel pathogenicity factors of the human pathogenic amoeba N. fowleri.</title>
        <authorList>
            <person name="Liechti N."/>
            <person name="Schurch N."/>
            <person name="Bruggmann R."/>
            <person name="Wittwer M."/>
        </authorList>
    </citation>
    <scope>NUCLEOTIDE SEQUENCE [LARGE SCALE GENOMIC DNA]</scope>
    <source>
        <strain evidence="2 3">ATCC 30569</strain>
    </source>
</reference>
<organism evidence="2 3">
    <name type="scientific">Naegleria lovaniensis</name>
    <name type="common">Amoeba</name>
    <dbReference type="NCBI Taxonomy" id="51637"/>
    <lineage>
        <taxon>Eukaryota</taxon>
        <taxon>Discoba</taxon>
        <taxon>Heterolobosea</taxon>
        <taxon>Tetramitia</taxon>
        <taxon>Eutetramitia</taxon>
        <taxon>Vahlkampfiidae</taxon>
        <taxon>Naegleria</taxon>
    </lineage>
</organism>
<proteinExistence type="predicted"/>
<sequence>MNIVFPKIVSSTAVMSGLLNSNTTDQSISSNEGIRRIVGSEREMFDKINPETLQVEKYNVLSDRSIYSKRPNHNNRFQKDHDDLMDLEWRRNRELEQDVQKKESFKKRMTEITGKENKKINEPAQKAPPSNNKNQTGLLDTYLVKTDETENIPTTRRVKASTISGISNATNVTQLYSTLLPELRNELRRKGLRQVGFIRFNTNTITSDDALTKLRQSTKDTHNPFNPMAFEDPSLRILAPKQWQGTLPTPAKDDIIQSAITGLQTHFSLSSNFIKQGETIEYNFSVTRQHQDHSAHGPQSNLALRSISLQLVTSLSQVEKSRTLLQTKKTFQFEEFTQNEQNMIFTQQQPLNIQTTSLEPGTYQLFAQVLLFLPNSATSTILSSHGPYEVYIIPKD</sequence>
<dbReference type="EMBL" id="PYSW02000012">
    <property type="protein sequence ID" value="KAG2387713.1"/>
    <property type="molecule type" value="Genomic_DNA"/>
</dbReference>
<name>A0AA88KML6_NAELO</name>
<dbReference type="Proteomes" id="UP000816034">
    <property type="component" value="Unassembled WGS sequence"/>
</dbReference>
<protein>
    <submittedName>
        <fullName evidence="2">Uncharacterized protein</fullName>
    </submittedName>
</protein>
<evidence type="ECO:0000313" key="2">
    <source>
        <dbReference type="EMBL" id="KAG2387713.1"/>
    </source>
</evidence>
<gene>
    <name evidence="2" type="ORF">C9374_001307</name>
</gene>
<evidence type="ECO:0000256" key="1">
    <source>
        <dbReference type="SAM" id="MobiDB-lite"/>
    </source>
</evidence>
<keyword evidence="3" id="KW-1185">Reference proteome</keyword>
<dbReference type="AlphaFoldDB" id="A0AA88KML6"/>
<feature type="region of interest" description="Disordered" evidence="1">
    <location>
        <begin position="114"/>
        <end position="136"/>
    </location>
</feature>
<dbReference type="RefSeq" id="XP_044551705.1">
    <property type="nucleotide sequence ID" value="XM_044688903.1"/>
</dbReference>